<protein>
    <submittedName>
        <fullName evidence="1">DUF4177 domain-containing protein</fullName>
    </submittedName>
</protein>
<proteinExistence type="predicted"/>
<organism evidence="1 2">
    <name type="scientific">Stenotrophomonas maltophilia</name>
    <name type="common">Pseudomonas maltophilia</name>
    <name type="synonym">Xanthomonas maltophilia</name>
    <dbReference type="NCBI Taxonomy" id="40324"/>
    <lineage>
        <taxon>Bacteria</taxon>
        <taxon>Pseudomonadati</taxon>
        <taxon>Pseudomonadota</taxon>
        <taxon>Gammaproteobacteria</taxon>
        <taxon>Lysobacterales</taxon>
        <taxon>Lysobacteraceae</taxon>
        <taxon>Stenotrophomonas</taxon>
        <taxon>Stenotrophomonas maltophilia group</taxon>
    </lineage>
</organism>
<dbReference type="OrthoDB" id="9799495at2"/>
<reference evidence="1 2" key="1">
    <citation type="submission" date="2019-04" db="EMBL/GenBank/DDBJ databases">
        <title>Microbes associate with the intestines of laboratory mice.</title>
        <authorList>
            <person name="Navarre W."/>
            <person name="Wong E."/>
            <person name="Huang K."/>
            <person name="Tropini C."/>
            <person name="Ng K."/>
            <person name="Yu B."/>
        </authorList>
    </citation>
    <scope>NUCLEOTIDE SEQUENCE [LARGE SCALE GENOMIC DNA]</scope>
    <source>
        <strain evidence="1 2">NM62_B4-13</strain>
    </source>
</reference>
<comment type="caution">
    <text evidence="1">The sequence shown here is derived from an EMBL/GenBank/DDBJ whole genome shotgun (WGS) entry which is preliminary data.</text>
</comment>
<evidence type="ECO:0000313" key="2">
    <source>
        <dbReference type="Proteomes" id="UP000306631"/>
    </source>
</evidence>
<dbReference type="AlphaFoldDB" id="A0A4S2CVZ6"/>
<dbReference type="Pfam" id="PF13783">
    <property type="entry name" value="DUF4177"/>
    <property type="match status" value="1"/>
</dbReference>
<sequence length="59" mass="6763">MSKRWKYLTVEVKPSWSGKMDTEEVQTQLNRHGQLGWELVNIVMAAPMTAAVLVFKQEA</sequence>
<dbReference type="RefSeq" id="WP_017354939.1">
    <property type="nucleotide sequence ID" value="NZ_SRYW01000014.1"/>
</dbReference>
<dbReference type="InterPro" id="IPR025234">
    <property type="entry name" value="YjzH-like"/>
</dbReference>
<dbReference type="Proteomes" id="UP000306631">
    <property type="component" value="Unassembled WGS sequence"/>
</dbReference>
<gene>
    <name evidence="1" type="ORF">E5352_14950</name>
</gene>
<evidence type="ECO:0000313" key="1">
    <source>
        <dbReference type="EMBL" id="TGY32726.1"/>
    </source>
</evidence>
<name>A0A4S2CVZ6_STEMA</name>
<dbReference type="EMBL" id="SRYW01000014">
    <property type="protein sequence ID" value="TGY32726.1"/>
    <property type="molecule type" value="Genomic_DNA"/>
</dbReference>
<accession>A0A4S2CVZ6</accession>